<proteinExistence type="predicted"/>
<dbReference type="Proteomes" id="UP001057877">
    <property type="component" value="Chromosome"/>
</dbReference>
<dbReference type="PROSITE" id="PS50206">
    <property type="entry name" value="RHODANESE_3"/>
    <property type="match status" value="1"/>
</dbReference>
<dbReference type="InterPro" id="IPR027417">
    <property type="entry name" value="P-loop_NTPase"/>
</dbReference>
<dbReference type="GO" id="GO:0016740">
    <property type="term" value="F:transferase activity"/>
    <property type="evidence" value="ECO:0007669"/>
    <property type="project" value="UniProtKB-KW"/>
</dbReference>
<dbReference type="Gene3D" id="3.40.50.300">
    <property type="entry name" value="P-loop containing nucleotide triphosphate hydrolases"/>
    <property type="match status" value="1"/>
</dbReference>
<dbReference type="PANTHER" id="PTHR30401">
    <property type="entry name" value="TRNA 2-SELENOURIDINE SYNTHASE"/>
    <property type="match status" value="1"/>
</dbReference>
<dbReference type="EC" id="2.5.1.-" evidence="3"/>
<dbReference type="RefSeq" id="WP_258388873.1">
    <property type="nucleotide sequence ID" value="NZ_CP091430.1"/>
</dbReference>
<organism evidence="3 4">
    <name type="scientific">Paenibacillus spongiae</name>
    <dbReference type="NCBI Taxonomy" id="2909671"/>
    <lineage>
        <taxon>Bacteria</taxon>
        <taxon>Bacillati</taxon>
        <taxon>Bacillota</taxon>
        <taxon>Bacilli</taxon>
        <taxon>Bacillales</taxon>
        <taxon>Paenibacillaceae</taxon>
        <taxon>Paenibacillus</taxon>
    </lineage>
</organism>
<keyword evidence="3" id="KW-0808">Transferase</keyword>
<keyword evidence="1" id="KW-0711">Selenium</keyword>
<dbReference type="Gene3D" id="3.40.250.10">
    <property type="entry name" value="Rhodanese-like domain"/>
    <property type="match status" value="1"/>
</dbReference>
<feature type="domain" description="Rhodanese" evidence="2">
    <location>
        <begin position="15"/>
        <end position="132"/>
    </location>
</feature>
<keyword evidence="4" id="KW-1185">Reference proteome</keyword>
<evidence type="ECO:0000259" key="2">
    <source>
        <dbReference type="PROSITE" id="PS50206"/>
    </source>
</evidence>
<reference evidence="3" key="1">
    <citation type="submission" date="2022-01" db="EMBL/GenBank/DDBJ databases">
        <title>Paenibacillus spongiae sp. nov., isolated from marine sponge.</title>
        <authorList>
            <person name="Li Z."/>
            <person name="Zhang M."/>
        </authorList>
    </citation>
    <scope>NUCLEOTIDE SEQUENCE</scope>
    <source>
        <strain evidence="3">PHS-Z3</strain>
    </source>
</reference>
<evidence type="ECO:0000313" key="4">
    <source>
        <dbReference type="Proteomes" id="UP001057877"/>
    </source>
</evidence>
<protein>
    <submittedName>
        <fullName evidence="3">tRNA 2-selenouridine(34) synthase MnmH</fullName>
        <ecNumber evidence="3">2.5.1.-</ecNumber>
    </submittedName>
</protein>
<dbReference type="PANTHER" id="PTHR30401:SF0">
    <property type="entry name" value="TRNA 2-SELENOURIDINE SYNTHASE"/>
    <property type="match status" value="1"/>
</dbReference>
<dbReference type="EMBL" id="CP091430">
    <property type="protein sequence ID" value="UVI32823.1"/>
    <property type="molecule type" value="Genomic_DNA"/>
</dbReference>
<dbReference type="Pfam" id="PF26341">
    <property type="entry name" value="AAA_SelU"/>
    <property type="match status" value="1"/>
</dbReference>
<accession>A0ABY5SJP3</accession>
<dbReference type="InterPro" id="IPR036873">
    <property type="entry name" value="Rhodanese-like_dom_sf"/>
</dbReference>
<dbReference type="NCBIfam" id="NF008750">
    <property type="entry name" value="PRK11784.1-2"/>
    <property type="match status" value="1"/>
</dbReference>
<dbReference type="InterPro" id="IPR017582">
    <property type="entry name" value="SelU"/>
</dbReference>
<sequence>MFQDLTIEELLELQRKGEVELIDVRSPSEYAESTIPGSVNIPIFDDAERAEVGTLYKQESIEAAKDKGLEIVSRKLPAFIRAISDTEHARKVVFCWRGGMRSKTSATLASLMGLRMYRLTGGFRAYRKWVVQKLEGISELPPCYVINGYTGTGKTELLNRLEQLGYPVINLEAMAQHRGSIFGHIGTRPNNQKSFESLLIQALIRLENAPYLIVEGESKRVGKVVLPDFIMKAKEKGTALFVEIPFEARVANLINDYNPKDYKEEYLKSFARIEKRIHTPVAAEIRRSLQEEQYDDAARLLLEHYYDPRYQFAMEQYDHGRITVRAVNTDQALKEIMKQLPKLP</sequence>
<dbReference type="NCBIfam" id="NF008752">
    <property type="entry name" value="PRK11784.1-4"/>
    <property type="match status" value="1"/>
</dbReference>
<dbReference type="SUPFAM" id="SSF52540">
    <property type="entry name" value="P-loop containing nucleoside triphosphate hydrolases"/>
    <property type="match status" value="1"/>
</dbReference>
<dbReference type="InterPro" id="IPR058840">
    <property type="entry name" value="AAA_SelU"/>
</dbReference>
<name>A0ABY5SJP3_9BACL</name>
<dbReference type="Pfam" id="PF00581">
    <property type="entry name" value="Rhodanese"/>
    <property type="match status" value="1"/>
</dbReference>
<dbReference type="InterPro" id="IPR001763">
    <property type="entry name" value="Rhodanese-like_dom"/>
</dbReference>
<evidence type="ECO:0000313" key="3">
    <source>
        <dbReference type="EMBL" id="UVI32823.1"/>
    </source>
</evidence>
<dbReference type="SUPFAM" id="SSF52821">
    <property type="entry name" value="Rhodanese/Cell cycle control phosphatase"/>
    <property type="match status" value="1"/>
</dbReference>
<evidence type="ECO:0000256" key="1">
    <source>
        <dbReference type="ARBA" id="ARBA00023266"/>
    </source>
</evidence>
<dbReference type="SMART" id="SM00450">
    <property type="entry name" value="RHOD"/>
    <property type="match status" value="1"/>
</dbReference>
<dbReference type="NCBIfam" id="TIGR03167">
    <property type="entry name" value="tRNA_sel_U_synt"/>
    <property type="match status" value="1"/>
</dbReference>
<gene>
    <name evidence="3" type="primary">mnmH</name>
    <name evidence="3" type="ORF">L1F29_13745</name>
</gene>